<dbReference type="InterPro" id="IPR010345">
    <property type="entry name" value="IL-17_fam"/>
</dbReference>
<evidence type="ECO:0000256" key="3">
    <source>
        <dbReference type="ARBA" id="ARBA00022525"/>
    </source>
</evidence>
<evidence type="ECO:0000313" key="6">
    <source>
        <dbReference type="Proteomes" id="UP000515154"/>
    </source>
</evidence>
<name>A0A6P7TG83_9MOLL</name>
<keyword evidence="3" id="KW-0964">Secreted</keyword>
<feature type="signal peptide" evidence="5">
    <location>
        <begin position="1"/>
        <end position="28"/>
    </location>
</feature>
<dbReference type="GO" id="GO:0005576">
    <property type="term" value="C:extracellular region"/>
    <property type="evidence" value="ECO:0007669"/>
    <property type="project" value="UniProtKB-SubCell"/>
</dbReference>
<dbReference type="RefSeq" id="XP_029648852.1">
    <property type="nucleotide sequence ID" value="XM_029792992.1"/>
</dbReference>
<keyword evidence="4 5" id="KW-0732">Signal</keyword>
<dbReference type="SUPFAM" id="SSF57501">
    <property type="entry name" value="Cystine-knot cytokines"/>
    <property type="match status" value="1"/>
</dbReference>
<keyword evidence="6" id="KW-1185">Reference proteome</keyword>
<feature type="chain" id="PRO_5027789047" evidence="5">
    <location>
        <begin position="29"/>
        <end position="183"/>
    </location>
</feature>
<protein>
    <submittedName>
        <fullName evidence="7">Interleukin 17-like protein</fullName>
    </submittedName>
</protein>
<evidence type="ECO:0000256" key="2">
    <source>
        <dbReference type="ARBA" id="ARBA00007236"/>
    </source>
</evidence>
<dbReference type="KEGG" id="osn:115222393"/>
<accession>A0A6P7TG83</accession>
<comment type="similarity">
    <text evidence="2">Belongs to the IL-17 family.</text>
</comment>
<dbReference type="AlphaFoldDB" id="A0A6P7TG83"/>
<proteinExistence type="inferred from homology"/>
<gene>
    <name evidence="7" type="primary">LOC115222393</name>
</gene>
<dbReference type="Pfam" id="PF06083">
    <property type="entry name" value="IL17"/>
    <property type="match status" value="1"/>
</dbReference>
<dbReference type="Gene3D" id="2.10.90.10">
    <property type="entry name" value="Cystine-knot cytokines"/>
    <property type="match status" value="1"/>
</dbReference>
<evidence type="ECO:0000256" key="1">
    <source>
        <dbReference type="ARBA" id="ARBA00004613"/>
    </source>
</evidence>
<dbReference type="GO" id="GO:0005125">
    <property type="term" value="F:cytokine activity"/>
    <property type="evidence" value="ECO:0007669"/>
    <property type="project" value="InterPro"/>
</dbReference>
<comment type="subcellular location">
    <subcellularLocation>
        <location evidence="1">Secreted</location>
    </subcellularLocation>
</comment>
<evidence type="ECO:0000256" key="4">
    <source>
        <dbReference type="ARBA" id="ARBA00022729"/>
    </source>
</evidence>
<dbReference type="InterPro" id="IPR029034">
    <property type="entry name" value="Cystine-knot_cytokine"/>
</dbReference>
<evidence type="ECO:0000256" key="5">
    <source>
        <dbReference type="SAM" id="SignalP"/>
    </source>
</evidence>
<reference evidence="7" key="1">
    <citation type="submission" date="2025-08" db="UniProtKB">
        <authorList>
            <consortium name="RefSeq"/>
        </authorList>
    </citation>
    <scope>IDENTIFICATION</scope>
</reference>
<dbReference type="Proteomes" id="UP000515154">
    <property type="component" value="Linkage group LG1"/>
</dbReference>
<organism evidence="6 7">
    <name type="scientific">Octopus sinensis</name>
    <name type="common">East Asian common octopus</name>
    <dbReference type="NCBI Taxonomy" id="2607531"/>
    <lineage>
        <taxon>Eukaryota</taxon>
        <taxon>Metazoa</taxon>
        <taxon>Spiralia</taxon>
        <taxon>Lophotrochozoa</taxon>
        <taxon>Mollusca</taxon>
        <taxon>Cephalopoda</taxon>
        <taxon>Coleoidea</taxon>
        <taxon>Octopodiformes</taxon>
        <taxon>Octopoda</taxon>
        <taxon>Incirrata</taxon>
        <taxon>Octopodidae</taxon>
        <taxon>Octopus</taxon>
    </lineage>
</organism>
<sequence length="183" mass="20002">MSPSSGKVLIQAGIFLLTDVVLFMSSASIPTQCKIPKVLKVQYEELSSAAIGNNFFLPAEMAPAGSDQQALTEGDKTCPTSSVSTDIIRDRSTCPWYLKITHNSTYFPPSRREVVCRCTDCLDSDSNHQCVIVYTPMTVLKRTAQCVDGLYVYKPSAIEVATACVRARKVDVISGGNEDEYES</sequence>
<evidence type="ECO:0000313" key="7">
    <source>
        <dbReference type="RefSeq" id="XP_029648852.1"/>
    </source>
</evidence>